<evidence type="ECO:0000313" key="2">
    <source>
        <dbReference type="EMBL" id="ELY42084.1"/>
    </source>
</evidence>
<dbReference type="Pfam" id="PF02350">
    <property type="entry name" value="Epimerase_2"/>
    <property type="match status" value="1"/>
</dbReference>
<dbReference type="PANTHER" id="PTHR43174">
    <property type="entry name" value="UDP-N-ACETYLGLUCOSAMINE 2-EPIMERASE"/>
    <property type="match status" value="1"/>
</dbReference>
<dbReference type="CDD" id="cd03786">
    <property type="entry name" value="GTB_UDP-GlcNAc_2-Epimerase"/>
    <property type="match status" value="1"/>
</dbReference>
<protein>
    <submittedName>
        <fullName evidence="2">UDP-N-acetylglucosamine 2-epimerase</fullName>
    </submittedName>
</protein>
<gene>
    <name evidence="2" type="ORF">C495_16088</name>
</gene>
<dbReference type="InterPro" id="IPR003331">
    <property type="entry name" value="UDP_GlcNAc_Epimerase_2_dom"/>
</dbReference>
<name>L9VY41_9EURY</name>
<dbReference type="PANTHER" id="PTHR43174:SF1">
    <property type="entry name" value="UDP-N-ACETYLGLUCOSAMINE 2-EPIMERASE"/>
    <property type="match status" value="1"/>
</dbReference>
<evidence type="ECO:0000259" key="1">
    <source>
        <dbReference type="Pfam" id="PF02350"/>
    </source>
</evidence>
<organism evidence="2 3">
    <name type="scientific">Natronorubrum sulfidifaciens JCM 14089</name>
    <dbReference type="NCBI Taxonomy" id="1230460"/>
    <lineage>
        <taxon>Archaea</taxon>
        <taxon>Methanobacteriati</taxon>
        <taxon>Methanobacteriota</taxon>
        <taxon>Stenosarchaea group</taxon>
        <taxon>Halobacteria</taxon>
        <taxon>Halobacteriales</taxon>
        <taxon>Natrialbaceae</taxon>
        <taxon>Natronorubrum</taxon>
    </lineage>
</organism>
<accession>L9VY41</accession>
<proteinExistence type="predicted"/>
<dbReference type="InterPro" id="IPR029767">
    <property type="entry name" value="WecB-like"/>
</dbReference>
<reference evidence="2 3" key="1">
    <citation type="journal article" date="2014" name="PLoS Genet.">
        <title>Phylogenetically driven sequencing of extremely halophilic archaea reveals strategies for static and dynamic osmo-response.</title>
        <authorList>
            <person name="Becker E.A."/>
            <person name="Seitzer P.M."/>
            <person name="Tritt A."/>
            <person name="Larsen D."/>
            <person name="Krusor M."/>
            <person name="Yao A.I."/>
            <person name="Wu D."/>
            <person name="Madern D."/>
            <person name="Eisen J.A."/>
            <person name="Darling A.E."/>
            <person name="Facciotti M.T."/>
        </authorList>
    </citation>
    <scope>NUCLEOTIDE SEQUENCE [LARGE SCALE GENOMIC DNA]</scope>
    <source>
        <strain evidence="2 3">JCM 14089</strain>
    </source>
</reference>
<feature type="domain" description="UDP-N-acetylglucosamine 2-epimerase" evidence="1">
    <location>
        <begin position="27"/>
        <end position="360"/>
    </location>
</feature>
<dbReference type="EMBL" id="AOHX01000047">
    <property type="protein sequence ID" value="ELY42084.1"/>
    <property type="molecule type" value="Genomic_DNA"/>
</dbReference>
<dbReference type="PATRIC" id="fig|1230460.4.peg.3276"/>
<evidence type="ECO:0000313" key="3">
    <source>
        <dbReference type="Proteomes" id="UP000011661"/>
    </source>
</evidence>
<comment type="caution">
    <text evidence="2">The sequence shown here is derived from an EMBL/GenBank/DDBJ whole genome shotgun (WGS) entry which is preliminary data.</text>
</comment>
<dbReference type="SUPFAM" id="SSF53756">
    <property type="entry name" value="UDP-Glycosyltransferase/glycogen phosphorylase"/>
    <property type="match status" value="1"/>
</dbReference>
<dbReference type="Proteomes" id="UP000011661">
    <property type="component" value="Unassembled WGS sequence"/>
</dbReference>
<sequence>MSNEREIAIVLGTRPEIIKLAPIIRECEAQSIPYTVIHTGQHYSDSLTSVFFEELSLPKPEYELSVGSGTHGQQTGQMIIDIEAVLLEEEPDVVLVQGDTNSVLSGAIACCKLSIELGHVEAGLRSRDREMPEERNRVLADHASEYLFAPTAQSKRSLREEGIDDDRIHVTGNTVVDAVRQHKRVAMAETSVFDDYDLTRGEYCLLTAHRAETVDDEGRFASLLEGVGRVAERLDQDVLYPIHPRAANAVAEFGLEIPDRVRTVDPLDYIDFLALESGATLILTDSGGVQEEACILGVPCVTLRENTERPETLAVDANVLAGTDPQSIYEGAREMLDRSPNWENPFGDGDAAARIVDVIRQSETPARVAG</sequence>
<dbReference type="STRING" id="1230460.C495_16088"/>
<dbReference type="Gene3D" id="3.40.50.2000">
    <property type="entry name" value="Glycogen Phosphorylase B"/>
    <property type="match status" value="2"/>
</dbReference>
<keyword evidence="3" id="KW-1185">Reference proteome</keyword>
<dbReference type="NCBIfam" id="TIGR00236">
    <property type="entry name" value="wecB"/>
    <property type="match status" value="1"/>
</dbReference>
<dbReference type="eggNOG" id="arCOG01392">
    <property type="taxonomic scope" value="Archaea"/>
</dbReference>
<dbReference type="AlphaFoldDB" id="L9VY41"/>
<dbReference type="RefSeq" id="WP_008164715.1">
    <property type="nucleotide sequence ID" value="NZ_AOHX01000047.1"/>
</dbReference>
<dbReference type="OrthoDB" id="7018at2157"/>